<dbReference type="KEGG" id="ela:UCREL1_9522"/>
<feature type="region of interest" description="Disordered" evidence="1">
    <location>
        <begin position="60"/>
        <end position="80"/>
    </location>
</feature>
<dbReference type="OMA" id="YKGTAAH"/>
<evidence type="ECO:0000259" key="2">
    <source>
        <dbReference type="Pfam" id="PF01266"/>
    </source>
</evidence>
<dbReference type="AlphaFoldDB" id="M7SBG3"/>
<feature type="domain" description="FAD dependent oxidoreductase" evidence="2">
    <location>
        <begin position="37"/>
        <end position="500"/>
    </location>
</feature>
<dbReference type="EMBL" id="KB707212">
    <property type="protein sequence ID" value="EMR63524.1"/>
    <property type="molecule type" value="Genomic_DNA"/>
</dbReference>
<keyword evidence="4" id="KW-1185">Reference proteome</keyword>
<dbReference type="eggNOG" id="ENOG502RUPG">
    <property type="taxonomic scope" value="Eukaryota"/>
</dbReference>
<feature type="region of interest" description="Disordered" evidence="1">
    <location>
        <begin position="241"/>
        <end position="263"/>
    </location>
</feature>
<evidence type="ECO:0000313" key="4">
    <source>
        <dbReference type="Proteomes" id="UP000012174"/>
    </source>
</evidence>
<organism evidence="3 4">
    <name type="scientific">Eutypa lata (strain UCR-EL1)</name>
    <name type="common">Grapevine dieback disease fungus</name>
    <name type="synonym">Eutypa armeniacae</name>
    <dbReference type="NCBI Taxonomy" id="1287681"/>
    <lineage>
        <taxon>Eukaryota</taxon>
        <taxon>Fungi</taxon>
        <taxon>Dikarya</taxon>
        <taxon>Ascomycota</taxon>
        <taxon>Pezizomycotina</taxon>
        <taxon>Sordariomycetes</taxon>
        <taxon>Xylariomycetidae</taxon>
        <taxon>Xylariales</taxon>
        <taxon>Diatrypaceae</taxon>
        <taxon>Eutypa</taxon>
    </lineage>
</organism>
<dbReference type="PANTHER" id="PTHR13847:SF279">
    <property type="entry name" value="FAD DEPENDENT OXIDOREDUCTASE DOMAIN-CONTAINING PROTEIN-RELATED"/>
    <property type="match status" value="1"/>
</dbReference>
<dbReference type="PANTHER" id="PTHR13847">
    <property type="entry name" value="SARCOSINE DEHYDROGENASE-RELATED"/>
    <property type="match status" value="1"/>
</dbReference>
<dbReference type="OrthoDB" id="429143at2759"/>
<reference evidence="4" key="1">
    <citation type="journal article" date="2013" name="Genome Announc.">
        <title>Draft genome sequence of the grapevine dieback fungus Eutypa lata UCR-EL1.</title>
        <authorList>
            <person name="Blanco-Ulate B."/>
            <person name="Rolshausen P.E."/>
            <person name="Cantu D."/>
        </authorList>
    </citation>
    <scope>NUCLEOTIDE SEQUENCE [LARGE SCALE GENOMIC DNA]</scope>
    <source>
        <strain evidence="4">UCR-EL1</strain>
    </source>
</reference>
<dbReference type="HOGENOM" id="CLU_022730_0_1_1"/>
<sequence>MADQILPVPDPVDSYWLSEPHELSNLRSTPDLPPECDILIIGSGMAGITTAYHILEGRKDEQQQQSLNNHPSTSPPPSSSLLVLEARHLCSGATARNGGHCKAKVSTLTSLVRTRGAPAVDALQAYVQDVIDGLKRLVEDEDEDGQDLLEYAEFELRRTFDVFLDSEEAEDIKRVYEESRREGRAWTRNVSWIGAKYAERVTSIRGAVAAFSGPACSFWPYKLAVGLLARLVERYPPVLREEREEREEEEGQGRGRGGANRKERWTLNVQTHTPATRVTIDEEGRNVVATPRGTVRAKKLVFATNAYTAGLLPRFQDVIVPMRGMASHLCVPTAEAETETGTRKKSSVLSRGLVVHPHLVNTYNIAFGPDKGVDYLNPRPDGGIVVGGAKWMYDGDRASWYDSFDDSVRFGADVEMYWDGYMQRTFRGWEDSGAVTEKVWVGIMGITPDGFPHVGRVPGGGGGGSGGGNGESDGKQWVLAGFNGGGMALILTAAKAVARMVRDDVGFEEVKGEFKLPEFFATSEERLKKAGEKEEDMLKRK</sequence>
<accession>M7SBG3</accession>
<protein>
    <submittedName>
        <fullName evidence="3">Putative fad dependent oxidoreductase superfamily protein</fullName>
    </submittedName>
</protein>
<dbReference type="InterPro" id="IPR006076">
    <property type="entry name" value="FAD-dep_OxRdtase"/>
</dbReference>
<dbReference type="Gene3D" id="3.30.9.10">
    <property type="entry name" value="D-Amino Acid Oxidase, subunit A, domain 2"/>
    <property type="match status" value="1"/>
</dbReference>
<dbReference type="InterPro" id="IPR036188">
    <property type="entry name" value="FAD/NAD-bd_sf"/>
</dbReference>
<gene>
    <name evidence="3" type="ORF">UCREL1_9522</name>
</gene>
<dbReference type="SUPFAM" id="SSF51905">
    <property type="entry name" value="FAD/NAD(P)-binding domain"/>
    <property type="match status" value="1"/>
</dbReference>
<proteinExistence type="predicted"/>
<evidence type="ECO:0000313" key="3">
    <source>
        <dbReference type="EMBL" id="EMR63524.1"/>
    </source>
</evidence>
<dbReference type="GO" id="GO:0005737">
    <property type="term" value="C:cytoplasm"/>
    <property type="evidence" value="ECO:0007669"/>
    <property type="project" value="TreeGrafter"/>
</dbReference>
<dbReference type="Pfam" id="PF01266">
    <property type="entry name" value="DAO"/>
    <property type="match status" value="1"/>
</dbReference>
<evidence type="ECO:0000256" key="1">
    <source>
        <dbReference type="SAM" id="MobiDB-lite"/>
    </source>
</evidence>
<dbReference type="STRING" id="1287681.M7SBG3"/>
<name>M7SBG3_EUTLA</name>
<dbReference type="Gene3D" id="3.50.50.60">
    <property type="entry name" value="FAD/NAD(P)-binding domain"/>
    <property type="match status" value="1"/>
</dbReference>
<dbReference type="Proteomes" id="UP000012174">
    <property type="component" value="Unassembled WGS sequence"/>
</dbReference>